<dbReference type="Proteomes" id="UP000036958">
    <property type="component" value="Unassembled WGS sequence"/>
</dbReference>
<comment type="caution">
    <text evidence="1">The sequence shown here is derived from an EMBL/GenBank/DDBJ whole genome shotgun (WGS) entry which is preliminary data.</text>
</comment>
<name>A0A0L8VF59_9BACT</name>
<proteinExistence type="predicted"/>
<dbReference type="OrthoDB" id="1122830at2"/>
<dbReference type="EMBL" id="LGIA01000005">
    <property type="protein sequence ID" value="KOH47110.1"/>
    <property type="molecule type" value="Genomic_DNA"/>
</dbReference>
<organism evidence="1 2">
    <name type="scientific">Sunxiuqinia dokdonensis</name>
    <dbReference type="NCBI Taxonomy" id="1409788"/>
    <lineage>
        <taxon>Bacteria</taxon>
        <taxon>Pseudomonadati</taxon>
        <taxon>Bacteroidota</taxon>
        <taxon>Bacteroidia</taxon>
        <taxon>Marinilabiliales</taxon>
        <taxon>Prolixibacteraceae</taxon>
        <taxon>Sunxiuqinia</taxon>
    </lineage>
</organism>
<accession>A0A0L8VF59</accession>
<keyword evidence="2" id="KW-1185">Reference proteome</keyword>
<sequence>MDSIIIKPKDKREFNFFVELANRLGVEIKTTGDYLDEELLNDMEKNKETPYIEKEEVLKTIQNILNEDQAGYTK</sequence>
<dbReference type="AlphaFoldDB" id="A0A0L8VF59"/>
<gene>
    <name evidence="1" type="ORF">NC99_00760</name>
</gene>
<evidence type="ECO:0000313" key="1">
    <source>
        <dbReference type="EMBL" id="KOH47110.1"/>
    </source>
</evidence>
<reference evidence="2" key="1">
    <citation type="submission" date="2015-07" db="EMBL/GenBank/DDBJ databases">
        <title>Genome sequencing of Sunxiuqinia dokdonensis strain SK.</title>
        <authorList>
            <person name="Ahn S."/>
            <person name="Kim B.-C."/>
        </authorList>
    </citation>
    <scope>NUCLEOTIDE SEQUENCE [LARGE SCALE GENOMIC DNA]</scope>
    <source>
        <strain evidence="2">SK</strain>
    </source>
</reference>
<evidence type="ECO:0000313" key="2">
    <source>
        <dbReference type="Proteomes" id="UP000036958"/>
    </source>
</evidence>
<protein>
    <submittedName>
        <fullName evidence="1">Uncharacterized protein</fullName>
    </submittedName>
</protein>
<dbReference type="RefSeq" id="WP_053178687.1">
    <property type="nucleotide sequence ID" value="NZ_LGIA01000005.1"/>
</dbReference>